<evidence type="ECO:0000313" key="1">
    <source>
        <dbReference type="EMBL" id="SMD33092.1"/>
    </source>
</evidence>
<dbReference type="RefSeq" id="WP_084371768.1">
    <property type="nucleotide sequence ID" value="NZ_FWYF01000001.1"/>
</dbReference>
<dbReference type="AlphaFoldDB" id="A0A1W2G9F5"/>
<dbReference type="EMBL" id="FWYF01000001">
    <property type="protein sequence ID" value="SMD33092.1"/>
    <property type="molecule type" value="Genomic_DNA"/>
</dbReference>
<gene>
    <name evidence="1" type="ORF">SAMN04488029_1457</name>
</gene>
<dbReference type="STRING" id="692418.SAMN04488029_1457"/>
<accession>A0A1W2G9F5</accession>
<proteinExistence type="predicted"/>
<name>A0A1W2G9F5_REIFA</name>
<reference evidence="1 2" key="1">
    <citation type="submission" date="2017-04" db="EMBL/GenBank/DDBJ databases">
        <authorList>
            <person name="Afonso C.L."/>
            <person name="Miller P.J."/>
            <person name="Scott M.A."/>
            <person name="Spackman E."/>
            <person name="Goraichik I."/>
            <person name="Dimitrov K.M."/>
            <person name="Suarez D.L."/>
            <person name="Swayne D.E."/>
        </authorList>
    </citation>
    <scope>NUCLEOTIDE SEQUENCE [LARGE SCALE GENOMIC DNA]</scope>
    <source>
        <strain evidence="1 2">DSM 26133</strain>
    </source>
</reference>
<dbReference type="OrthoDB" id="9342777at2"/>
<keyword evidence="2" id="KW-1185">Reference proteome</keyword>
<protein>
    <submittedName>
        <fullName evidence="1">Uncharacterized protein</fullName>
    </submittedName>
</protein>
<organism evidence="1 2">
    <name type="scientific">Reichenbachiella faecimaris</name>
    <dbReference type="NCBI Taxonomy" id="692418"/>
    <lineage>
        <taxon>Bacteria</taxon>
        <taxon>Pseudomonadati</taxon>
        <taxon>Bacteroidota</taxon>
        <taxon>Cytophagia</taxon>
        <taxon>Cytophagales</taxon>
        <taxon>Reichenbachiellaceae</taxon>
        <taxon>Reichenbachiella</taxon>
    </lineage>
</organism>
<dbReference type="Proteomes" id="UP000192472">
    <property type="component" value="Unassembled WGS sequence"/>
</dbReference>
<sequence>MDILFLVLVAAGLFGLALLLAHLWSIGVAWRKAKSRGLSVSLLEARALTKFFELEDEFLDSCVEFKKTDPTVAIQDIVHHHMADGDTRALLDHWRQVQAAGVDLSFKSLVLYDLADKDMNDLIQNLNRAYELIIPEIEESGLTAYYYCKFKIAGDSSGWITPDLNAFKKTIEEKVTLALLSGDLADFEALANFIKAEYLNEKFWKGLCHGQIIDQQIRITKG</sequence>
<evidence type="ECO:0000313" key="2">
    <source>
        <dbReference type="Proteomes" id="UP000192472"/>
    </source>
</evidence>